<dbReference type="Proteomes" id="UP000626210">
    <property type="component" value="Unassembled WGS sequence"/>
</dbReference>
<evidence type="ECO:0000313" key="2">
    <source>
        <dbReference type="Proteomes" id="UP000626210"/>
    </source>
</evidence>
<keyword evidence="2" id="KW-1185">Reference proteome</keyword>
<dbReference type="RefSeq" id="WP_189685739.1">
    <property type="nucleotide sequence ID" value="NZ_BMYK01000002.1"/>
</dbReference>
<accession>A0ABQ3FWE1</accession>
<protein>
    <submittedName>
        <fullName evidence="1">Uncharacterized protein</fullName>
    </submittedName>
</protein>
<comment type="caution">
    <text evidence="1">The sequence shown here is derived from an EMBL/GenBank/DDBJ whole genome shotgun (WGS) entry which is preliminary data.</text>
</comment>
<reference evidence="2" key="1">
    <citation type="journal article" date="2019" name="Int. J. Syst. Evol. Microbiol.">
        <title>The Global Catalogue of Microorganisms (GCM) 10K type strain sequencing project: providing services to taxonomists for standard genome sequencing and annotation.</title>
        <authorList>
            <consortium name="The Broad Institute Genomics Platform"/>
            <consortium name="The Broad Institute Genome Sequencing Center for Infectious Disease"/>
            <person name="Wu L."/>
            <person name="Ma J."/>
        </authorList>
    </citation>
    <scope>NUCLEOTIDE SEQUENCE [LARGE SCALE GENOMIC DNA]</scope>
    <source>
        <strain evidence="2">KCTC 23314</strain>
    </source>
</reference>
<organism evidence="1 2">
    <name type="scientific">Pseudorhodoferax aquiterrae</name>
    <dbReference type="NCBI Taxonomy" id="747304"/>
    <lineage>
        <taxon>Bacteria</taxon>
        <taxon>Pseudomonadati</taxon>
        <taxon>Pseudomonadota</taxon>
        <taxon>Betaproteobacteria</taxon>
        <taxon>Burkholderiales</taxon>
        <taxon>Comamonadaceae</taxon>
    </lineage>
</organism>
<evidence type="ECO:0000313" key="1">
    <source>
        <dbReference type="EMBL" id="GHC72688.1"/>
    </source>
</evidence>
<dbReference type="EMBL" id="BMYK01000002">
    <property type="protein sequence ID" value="GHC72688.1"/>
    <property type="molecule type" value="Genomic_DNA"/>
</dbReference>
<proteinExistence type="predicted"/>
<gene>
    <name evidence="1" type="ORF">GCM10007320_08730</name>
</gene>
<sequence>MTSILGPSGTPMVELGGERAWRQRVIGDVVCSYQWLDLRASGDHTADGEPEPCMVLFPAFRRMETGAYTIPQRNAYAYVDNKGNPTPQLLKSSALAAETLGFDMNDRSAISRMLDVICEGIPDLIDMPSEQPSALEVRKHRLGVEVTARAAGRDLHSEVI</sequence>
<name>A0ABQ3FWE1_9BURK</name>